<evidence type="ECO:0000259" key="11">
    <source>
        <dbReference type="PROSITE" id="PS52019"/>
    </source>
</evidence>
<dbReference type="SMART" id="SM00826">
    <property type="entry name" value="PKS_DH"/>
    <property type="match status" value="1"/>
</dbReference>
<dbReference type="SMART" id="SM00827">
    <property type="entry name" value="PKS_AT"/>
    <property type="match status" value="1"/>
</dbReference>
<dbReference type="Gene3D" id="3.40.50.12780">
    <property type="entry name" value="N-terminal domain of ligase-like"/>
    <property type="match status" value="1"/>
</dbReference>
<organism evidence="12 13">
    <name type="scientific">Aspergillus welwitschiae</name>
    <dbReference type="NCBI Taxonomy" id="1341132"/>
    <lineage>
        <taxon>Eukaryota</taxon>
        <taxon>Fungi</taxon>
        <taxon>Dikarya</taxon>
        <taxon>Ascomycota</taxon>
        <taxon>Pezizomycotina</taxon>
        <taxon>Eurotiomycetes</taxon>
        <taxon>Eurotiomycetidae</taxon>
        <taxon>Eurotiales</taxon>
        <taxon>Aspergillaceae</taxon>
        <taxon>Aspergillus</taxon>
        <taxon>Aspergillus subgen. Circumdati</taxon>
    </lineage>
</organism>
<keyword evidence="2" id="KW-0597">Phosphoprotein</keyword>
<dbReference type="InterPro" id="IPR013968">
    <property type="entry name" value="PKS_KR"/>
</dbReference>
<dbReference type="SUPFAM" id="SSF53901">
    <property type="entry name" value="Thiolase-like"/>
    <property type="match status" value="1"/>
</dbReference>
<feature type="region of interest" description="C-terminal hotdog fold" evidence="7">
    <location>
        <begin position="1112"/>
        <end position="1270"/>
    </location>
</feature>
<dbReference type="InterPro" id="IPR020806">
    <property type="entry name" value="PKS_PP-bd"/>
</dbReference>
<dbReference type="InterPro" id="IPR011032">
    <property type="entry name" value="GroES-like_sf"/>
</dbReference>
<evidence type="ECO:0000256" key="2">
    <source>
        <dbReference type="ARBA" id="ARBA00022553"/>
    </source>
</evidence>
<dbReference type="InterPro" id="IPR020841">
    <property type="entry name" value="PKS_Beta-ketoAc_synthase_dom"/>
</dbReference>
<keyword evidence="3" id="KW-0436">Ligase</keyword>
<dbReference type="InterPro" id="IPR020807">
    <property type="entry name" value="PKS_DH"/>
</dbReference>
<dbReference type="SUPFAM" id="SSF52151">
    <property type="entry name" value="FabD/lysophospholipase-like"/>
    <property type="match status" value="1"/>
</dbReference>
<dbReference type="FunFam" id="3.40.366.10:FF:000002">
    <property type="entry name" value="Probable polyketide synthase 2"/>
    <property type="match status" value="1"/>
</dbReference>
<dbReference type="Gene3D" id="3.10.129.110">
    <property type="entry name" value="Polyketide synthase dehydratase"/>
    <property type="match status" value="1"/>
</dbReference>
<dbReference type="NCBIfam" id="TIGR01733">
    <property type="entry name" value="AA-adenyl-dom"/>
    <property type="match status" value="1"/>
</dbReference>
<dbReference type="Gene3D" id="3.40.50.720">
    <property type="entry name" value="NAD(P)-binding Rossmann-like Domain"/>
    <property type="match status" value="4"/>
</dbReference>
<dbReference type="Pfam" id="PF21089">
    <property type="entry name" value="PKS_DH_N"/>
    <property type="match status" value="1"/>
</dbReference>
<dbReference type="RefSeq" id="XP_026629768.1">
    <property type="nucleotide sequence ID" value="XM_026774736.1"/>
</dbReference>
<dbReference type="Pfam" id="PF08659">
    <property type="entry name" value="KR"/>
    <property type="match status" value="1"/>
</dbReference>
<evidence type="ECO:0000259" key="9">
    <source>
        <dbReference type="PROSITE" id="PS50075"/>
    </source>
</evidence>
<evidence type="ECO:0000259" key="10">
    <source>
        <dbReference type="PROSITE" id="PS52004"/>
    </source>
</evidence>
<dbReference type="Pfam" id="PF16197">
    <property type="entry name" value="KAsynt_C_assoc"/>
    <property type="match status" value="1"/>
</dbReference>
<dbReference type="InterPro" id="IPR014031">
    <property type="entry name" value="Ketoacyl_synth_C"/>
</dbReference>
<dbReference type="Pfam" id="PF00668">
    <property type="entry name" value="Condensation"/>
    <property type="match status" value="1"/>
</dbReference>
<dbReference type="InterPro" id="IPR036736">
    <property type="entry name" value="ACP-like_sf"/>
</dbReference>
<dbReference type="PROSITE" id="PS50075">
    <property type="entry name" value="CARRIER"/>
    <property type="match status" value="2"/>
</dbReference>
<dbReference type="Gene3D" id="3.40.366.10">
    <property type="entry name" value="Malonyl-Coenzyme A Acyl Carrier Protein, domain 2"/>
    <property type="match status" value="1"/>
</dbReference>
<dbReference type="InterPro" id="IPR000873">
    <property type="entry name" value="AMP-dep_synth/lig_dom"/>
</dbReference>
<dbReference type="Gene3D" id="3.40.47.10">
    <property type="match status" value="1"/>
</dbReference>
<dbReference type="InterPro" id="IPR016036">
    <property type="entry name" value="Malonyl_transacylase_ACP-bd"/>
</dbReference>
<evidence type="ECO:0000256" key="7">
    <source>
        <dbReference type="PROSITE-ProRule" id="PRU01363"/>
    </source>
</evidence>
<dbReference type="InterPro" id="IPR016035">
    <property type="entry name" value="Acyl_Trfase/lysoPLipase"/>
</dbReference>
<dbReference type="PROSITE" id="PS52019">
    <property type="entry name" value="PKS_MFAS_DH"/>
    <property type="match status" value="1"/>
</dbReference>
<dbReference type="SUPFAM" id="SSF52777">
    <property type="entry name" value="CoA-dependent acyltransferases"/>
    <property type="match status" value="2"/>
</dbReference>
<dbReference type="Pfam" id="PF13602">
    <property type="entry name" value="ADH_zinc_N_2"/>
    <property type="match status" value="1"/>
</dbReference>
<sequence>MDTPLSSSETSPRFSNAVPSSVSSMTPNADPSVIVGLACRVPGATNPSQLWENIVAQKDLQRKMPADRFNVDAFYHPDGTNKGTTNAKFGYFLDQDIGMFDAGFFRISGKEAEAMDPQQRLLLEVVYEALEDAGITLDEVNGSNTAVFCGSFTNDYNAMVTKDLEYYPKYTVTGTGNAILSNRISYFYNLHGPSVTIDTACSSSLVCFHLGNQSLSQNESDIAIVVGSALHFDPNVFITMTDLGMLSSDGRCRTFDSMGSGYVRGEGICAAVLKRRRDAVYNGDNIRAVVRASGVNHDGIKQGITLPNTDAQEKLIRRTYDLAGLDPNDTQYFEAHGTGTARGDPIEARAIGAVFGSTRSEPLYVGSVKSNIGHLEGASGLAGIIKATLALEKSQIPPNMHFKRPNPEINFDEWKIQVPQDIINWPASANGIRRASINSFGYGGTNAHVILDAYKPEDSEAKLQAIPAISSSIPVDRPYLIPLSAHSTKAGDLWEDKLTKYLSNEPIGRPAVSDLAVSLSTRRTMHGNRSFIIGKDMPTVLQGLEQPPSPAAAWTRPLKETPRIGFVFTGQGAQWFAMGRKLIQQSHLYRQTLERCDAILQSLPDGPDWTVLEELLRTEEASRLKETRLSQPICTAMQLATVCLLKQWGIEPSAVVGHSSGEVAAAYAAGILTFENAMIAAYYRGLYMSSGVDGSTTTDGAMMAVGLTEAEAKKELETYTGQICVAAVNSASSLTLSGDKDAIVRLRDSLVERKIFARLLQVAQAFHSHHMLPLAPKYEEALKNCAGFGTSPARVRMFSSVTARLARPGEMGAGYWTANMTGTVRFSDALTGILLNEEDEQNVDILVEIGPHPALKGPSRQVMNALKLNLPYLASLTRGVDDYESLLTLAGQLFQYGFPVDLIAVNSDHFLRRETGIIQSELHGKRLRDLPTYAWDHKRYWSETRPIREHRLRKQQHSILGARMPGMPERTPHWRNYLRLKEIPWLADHVIDGNAVFPAAGYFSMAIEAAVSMCAEDSVIKEIALRDLNVQSALLLSDSEEGTEVIMELRPATQSGKSKSALWYEFTIYSYGETKILNEHCSGLVSVETNALTLPMRWESSKTFDDLAKESQESIPAETLYDHLTALGLQYGPSFQLLTGDVQTGPGFALAGLDFQPSQFSVQAADLTIAHPTLLDASFHAIFPAIESALGRSLDEPLVPTFVRSFKVSGDFLACCRESREQKFQVTCFTRLPGPRVALSDLTVCSKESNKPLLQFKGLEVTALGSDKTDNSAGRSLFFRTRWQPAFTFLGPDHPAVAQKNVSEILDIFVHQFPDTRILHISDTVDGTRDVLKHLGGRSNERRRFHSITPVFQTQIAPEEIDALSQEWPGLVEISEPEPNAYGLVVLSSDVADHDSRQFVKEGGFVLALGPHPQPEGLHDVFFTKDLAVWQKSTDNAQKPKQLSLILPSCPSQRTLDIADGMEMQHGSSVFVTRTSLAALSNEALQAEDIVVLANLDEDVLFEHSSSDQSTFFGIKRLLTAGGKNIVWVLEGGSMDAPKPEHAMIIGLARVARSENDQLRFVTLDLPRVSTQETVVRHVWRLLDRSITEDEVAVRDNCIFIPRVEADDQLNSKLRNGTNSQPREEPLGAGRPLALKIGRVGLLETLVFEDDEQILDTQLADDEIEIEVKASAINFRDIAASMGIIDDYKLGDECAGIVTRIGAQVNPRDFQVGDRVAAWRPGQGAHKTIVRNPASLSYKLGDMSFVDAASLPCILTTAYYSLVHVAHLQPGETVLIHSAAGGVGQMAIQVAQYVGARVIATVGSQAKRSLLKSRYGLADDMIYNSRDDSFVRDVLNTTGGRGVDVILNSLAGKLLHATWSCVAPFGRFIEIGKRDIHENSKIDMDPFRRNVAFASVDLITIFEKNKPLGARLLKECGILVHKGHITPPETVTELPYSDAVKAFRLLQMGKHTGKVVLVPHAGDRVPIRPSTYRNQPLFKHEKTYLLVGGLGGLGRTLAEWMVRKNARRLAFLSRSGADKEEAKRTVEWLRERGVSVTVFKGDVSRYEDVECAVKAIDNLGGIFQAAMVLQDAPLENMSYQQWQICVEPKVKGTYNLHQATLGTQLDFFICFSSASGSIGSKGQANYSSANCYLDALMRHRREMGLAGTTMNCGMIVGIGAVAANQALLKVMMRSGYDGVNKEELLYQIEEAVLSDNSKKVSRRGVDLHQTITGINMTKADFYWCQKPLYRNLYNNHEFLGQTAIKQGTKSLASQLQVTKSIEERTTLVLSAFIEKVADVLSVSVDSIEPANPLSAYGLDSIIAVEFRKWFSRSVGVEIALFDVLGAPSILALVTKASGLITITTSHDHKAENVDNEGAKGNEDQEVETQQRQLNQPIPPAAAVGPVPMSSFQQRLWFIHNFGDDKTFLNLSITSHLEGNPDATILEKALNELVNRNAILRTGYTEGDEFAEQTVLDMPSISLERIDVSSKPNPTVSLQDIIQRRRAIELDIEEGEVVRPILVRLSDDQHALVLICHHIAIDRGSAKSSLNQLTGIYDAIRQGRDLDMVPRPGVSYADFAVWHNRLLSSPSLQADLTFWKENLSGMPKTCKLLPFAKSERPLHDDLQRTVVSGILKKSLLNRMKRICSQSGATPFQFLLAAFRAFIFRYTEDSDLGILMIDGDRPHPDLEDVLGFFVNMTPIRCQDSCEGAFDQLLEATKTRTLEAMSHNKAPFDSIVDVVKAEKTTSHFPLAQIALNYQIHGTFPVYRTQDFNVHDVQSVDVPTACDMQLEALEHPERGLDLRLEYSSTLYGSGDMNRFFDNFVTFMSSLIRDHRQPIAEVNLCGALEIAHLEKNFWNTQFTQNPWGSVGVCQRIMENAAKQPEAVAIAASDGAAITYSELVERAQRVAASLKASGVTERQKICVLVDPGVDAVIALLAVLLTRSCYVALDSSFAVDRLAFMASDCGAGVLLFGPELQGLAETVASKSKSGLRLLDTKKAALCEDRFVGDLPSVNEDPFFIIYTSGSTGKPKGVVLSHANTQQMLASVGEYFRFTSDDRFLQQSSLCFDLSVVQIFSALTAGARVCVAKHDIRKDPAALAAFMHETGVTITYFTPTHFALLLEHSWETLHQCSQYRAALFAGERLPVRIARAFYDLQTPAVVYNTWSPSELVVQTTIHKVDKPDDDVFDIPIGRPLPNCRHYIVDAVLNPLPAGFVGEICVGGAQVGLEYLNRPLANATSFVRDLNPTPEDQARGWKKMFRTGDKGSFLPNGLLTFKGRIAGDKQIKLRGFRIDLGEVEQVLYKNASTPDGQGIVDISVIARDSEKSDATSPLTDERRLIAFVITKKPLQSSQERDEYANYLHRMAQASLNQYMCPNGYQFLERLPMTIGGKVDRRSLLTMKLDLAQHTTTHTDSRPVTEVAGDYAEILQDVTGQVCSLLGIDRSIAPNDNFFELGGQSILLLRLQSRLKKKFKVTLKLQELIHAPTPLAIAGMIQKQLKGPAGVQNESASKSIDWSEEISLPASLMNTDYSQLSRFPRTDVSSILLTGIDTFIGLHMLATILSNNHNATVYVIGIHDELTADHLVEGLTKYKLLDAHLSTEDVLSRTRAVPGKMTSPRFGLAEEAFRNLADTVRVIFNIAADVSLLKTYVNLKPVNTSAILTLIELATSSHGHLLEIHHLSTWSVPHLQTWKKTSRTRAFASNREEDPSHFTPPTADEYGYFKSRWAAEMYLTQAAARGVPVSIYRASSVSGSRATNVPVPEMDFISNMIMHMIQHRAIPEINSSSLIDEAGDFVVDFLPVDALTSSMYTLASEESAAAPGLQVYHLGSSQPLPLQALVDVIPSLDQSGEAGKCRVVPMQEWLRLVSEGASEEEQLHWMVIKKYFQHGHSMFALDKSHTVAALKKAGKEVEFPAIDVDYLKRLLDERGPGLQQ</sequence>
<dbReference type="InterPro" id="IPR049551">
    <property type="entry name" value="PKS_DH_C"/>
</dbReference>
<dbReference type="CDD" id="cd20483">
    <property type="entry name" value="C_PKS-NRPS"/>
    <property type="match status" value="1"/>
</dbReference>
<evidence type="ECO:0000256" key="6">
    <source>
        <dbReference type="ARBA" id="ARBA00029443"/>
    </source>
</evidence>
<dbReference type="SUPFAM" id="SSF47336">
    <property type="entry name" value="ACP-like"/>
    <property type="match status" value="2"/>
</dbReference>
<dbReference type="CDD" id="cd05195">
    <property type="entry name" value="enoyl_red"/>
    <property type="match status" value="1"/>
</dbReference>
<dbReference type="GO" id="GO:0006633">
    <property type="term" value="P:fatty acid biosynthetic process"/>
    <property type="evidence" value="ECO:0007669"/>
    <property type="project" value="InterPro"/>
</dbReference>
<dbReference type="STRING" id="1341132.A0A3F3QD75"/>
<dbReference type="InterPro" id="IPR042099">
    <property type="entry name" value="ANL_N_sf"/>
</dbReference>
<evidence type="ECO:0000256" key="5">
    <source>
        <dbReference type="ARBA" id="ARBA00023268"/>
    </source>
</evidence>
<protein>
    <recommendedName>
        <fullName evidence="14">Polyketide synthase</fullName>
    </recommendedName>
</protein>
<dbReference type="InterPro" id="IPR020843">
    <property type="entry name" value="ER"/>
</dbReference>
<dbReference type="EMBL" id="KZ852037">
    <property type="protein sequence ID" value="RDH36746.1"/>
    <property type="molecule type" value="Genomic_DNA"/>
</dbReference>
<dbReference type="Pfam" id="PF00698">
    <property type="entry name" value="Acyl_transf_1"/>
    <property type="match status" value="1"/>
</dbReference>
<dbReference type="InterPro" id="IPR018201">
    <property type="entry name" value="Ketoacyl_synth_AS"/>
</dbReference>
<accession>A0A3F3QD75</accession>
<dbReference type="PANTHER" id="PTHR43775">
    <property type="entry name" value="FATTY ACID SYNTHASE"/>
    <property type="match status" value="1"/>
</dbReference>
<feature type="active site" description="Proton acceptor; for dehydratase activity" evidence="7">
    <location>
        <position position="989"/>
    </location>
</feature>
<feature type="compositionally biased region" description="Basic and acidic residues" evidence="8">
    <location>
        <begin position="2350"/>
        <end position="2362"/>
    </location>
</feature>
<dbReference type="InterPro" id="IPR023213">
    <property type="entry name" value="CAT-like_dom_sf"/>
</dbReference>
<dbReference type="InterPro" id="IPR050091">
    <property type="entry name" value="PKS_NRPS_Biosynth_Enz"/>
</dbReference>
<feature type="active site" description="Proton donor; for dehydratase activity" evidence="7">
    <location>
        <position position="1176"/>
    </location>
</feature>
<dbReference type="GO" id="GO:0044550">
    <property type="term" value="P:secondary metabolite biosynthetic process"/>
    <property type="evidence" value="ECO:0007669"/>
    <property type="project" value="UniProtKB-ARBA"/>
</dbReference>
<dbReference type="InterPro" id="IPR014030">
    <property type="entry name" value="Ketoacyl_synth_N"/>
</dbReference>
<dbReference type="GO" id="GO:0004315">
    <property type="term" value="F:3-oxoacyl-[acyl-carrier-protein] synthase activity"/>
    <property type="evidence" value="ECO:0007669"/>
    <property type="project" value="InterPro"/>
</dbReference>
<dbReference type="Gene3D" id="3.30.300.30">
    <property type="match status" value="1"/>
</dbReference>
<dbReference type="Pfam" id="PF23114">
    <property type="entry name" value="NAD-bd_HRPKS_sdrA"/>
    <property type="match status" value="1"/>
</dbReference>
<evidence type="ECO:0000313" key="13">
    <source>
        <dbReference type="Proteomes" id="UP000253729"/>
    </source>
</evidence>
<dbReference type="GO" id="GO:0031177">
    <property type="term" value="F:phosphopantetheine binding"/>
    <property type="evidence" value="ECO:0007669"/>
    <property type="project" value="InterPro"/>
</dbReference>
<feature type="domain" description="Carrier" evidence="9">
    <location>
        <begin position="2263"/>
        <end position="2340"/>
    </location>
</feature>
<dbReference type="InterPro" id="IPR042104">
    <property type="entry name" value="PKS_dehydratase_sf"/>
</dbReference>
<dbReference type="InterPro" id="IPR016039">
    <property type="entry name" value="Thiolase-like"/>
</dbReference>
<dbReference type="InterPro" id="IPR001227">
    <property type="entry name" value="Ac_transferase_dom_sf"/>
</dbReference>
<dbReference type="InterPro" id="IPR014043">
    <property type="entry name" value="Acyl_transferase_dom"/>
</dbReference>
<feature type="domain" description="PKS/mFAS DH" evidence="11">
    <location>
        <begin position="957"/>
        <end position="1270"/>
    </location>
</feature>
<dbReference type="SUPFAM" id="SSF50129">
    <property type="entry name" value="GroES-like"/>
    <property type="match status" value="1"/>
</dbReference>
<dbReference type="Pfam" id="PF02801">
    <property type="entry name" value="Ketoacyl-synt_C"/>
    <property type="match status" value="1"/>
</dbReference>
<dbReference type="Pfam" id="PF00550">
    <property type="entry name" value="PP-binding"/>
    <property type="match status" value="2"/>
</dbReference>
<dbReference type="InterPro" id="IPR001242">
    <property type="entry name" value="Condensation_dom"/>
</dbReference>
<dbReference type="Pfam" id="PF07993">
    <property type="entry name" value="NAD_binding_4"/>
    <property type="match status" value="1"/>
</dbReference>
<dbReference type="PROSITE" id="PS52004">
    <property type="entry name" value="KS3_2"/>
    <property type="match status" value="1"/>
</dbReference>
<dbReference type="GO" id="GO:0004312">
    <property type="term" value="F:fatty acid synthase activity"/>
    <property type="evidence" value="ECO:0007669"/>
    <property type="project" value="TreeGrafter"/>
</dbReference>
<dbReference type="FunFam" id="3.40.50.720:FF:001166">
    <property type="entry name" value="Aspergillus niger contig An11c0010, genomic contig"/>
    <property type="match status" value="1"/>
</dbReference>
<dbReference type="PANTHER" id="PTHR43775:SF37">
    <property type="entry name" value="SI:DKEY-61P9.11"/>
    <property type="match status" value="1"/>
</dbReference>
<dbReference type="Gene3D" id="1.10.1200.10">
    <property type="entry name" value="ACP-like"/>
    <property type="match status" value="2"/>
</dbReference>
<dbReference type="SMART" id="SM00829">
    <property type="entry name" value="PKS_ER"/>
    <property type="match status" value="1"/>
</dbReference>
<dbReference type="GO" id="GO:0016491">
    <property type="term" value="F:oxidoreductase activity"/>
    <property type="evidence" value="ECO:0007669"/>
    <property type="project" value="InterPro"/>
</dbReference>
<keyword evidence="13" id="KW-1185">Reference proteome</keyword>
<dbReference type="Pfam" id="PF00109">
    <property type="entry name" value="ketoacyl-synt"/>
    <property type="match status" value="1"/>
</dbReference>
<feature type="region of interest" description="N-terminal hotdog fold" evidence="7">
    <location>
        <begin position="957"/>
        <end position="1092"/>
    </location>
</feature>
<dbReference type="GO" id="GO:0016874">
    <property type="term" value="F:ligase activity"/>
    <property type="evidence" value="ECO:0007669"/>
    <property type="project" value="UniProtKB-KW"/>
</dbReference>
<dbReference type="SUPFAM" id="SSF55048">
    <property type="entry name" value="Probable ACP-binding domain of malonyl-CoA ACP transacylase"/>
    <property type="match status" value="1"/>
</dbReference>
<dbReference type="CDD" id="cd05930">
    <property type="entry name" value="A_NRPS"/>
    <property type="match status" value="1"/>
</dbReference>
<dbReference type="CDD" id="cd00833">
    <property type="entry name" value="PKS"/>
    <property type="match status" value="1"/>
</dbReference>
<evidence type="ECO:0000256" key="1">
    <source>
        <dbReference type="ARBA" id="ARBA00022450"/>
    </source>
</evidence>
<dbReference type="GO" id="GO:0005737">
    <property type="term" value="C:cytoplasm"/>
    <property type="evidence" value="ECO:0007669"/>
    <property type="project" value="TreeGrafter"/>
</dbReference>
<evidence type="ECO:0000256" key="3">
    <source>
        <dbReference type="ARBA" id="ARBA00022598"/>
    </source>
</evidence>
<dbReference type="InterPro" id="IPR013120">
    <property type="entry name" value="FAR_NAD-bd"/>
</dbReference>
<dbReference type="InterPro" id="IPR036291">
    <property type="entry name" value="NAD(P)-bd_dom_sf"/>
</dbReference>
<name>A0A3F3QD75_9EURO</name>
<dbReference type="PROSITE" id="PS00606">
    <property type="entry name" value="KS3_1"/>
    <property type="match status" value="1"/>
</dbReference>
<proteinExistence type="inferred from homology"/>
<dbReference type="InterPro" id="IPR032821">
    <property type="entry name" value="PKS_assoc"/>
</dbReference>
<dbReference type="Pfam" id="PF00501">
    <property type="entry name" value="AMP-binding"/>
    <property type="match status" value="1"/>
</dbReference>
<dbReference type="InterPro" id="IPR020845">
    <property type="entry name" value="AMP-binding_CS"/>
</dbReference>
<dbReference type="GeneID" id="38143092"/>
<dbReference type="InterPro" id="IPR057326">
    <property type="entry name" value="KR_dom"/>
</dbReference>
<dbReference type="GO" id="GO:0005886">
    <property type="term" value="C:plasma membrane"/>
    <property type="evidence" value="ECO:0007669"/>
    <property type="project" value="TreeGrafter"/>
</dbReference>
<comment type="similarity">
    <text evidence="6">In the C-terminal section; belongs to the NRP synthetase family.</text>
</comment>
<dbReference type="InterPro" id="IPR049552">
    <property type="entry name" value="PKS_DH_N"/>
</dbReference>
<dbReference type="FunFam" id="3.40.50.720:FF:000209">
    <property type="entry name" value="Polyketide synthase Pks12"/>
    <property type="match status" value="1"/>
</dbReference>
<dbReference type="FunFam" id="3.40.50.720:FF:001043">
    <property type="entry name" value="Aspergillus niger contig An11c0010, genomic contig"/>
    <property type="match status" value="1"/>
</dbReference>
<dbReference type="Gene3D" id="3.30.70.3290">
    <property type="match status" value="1"/>
</dbReference>
<dbReference type="InterPro" id="IPR013154">
    <property type="entry name" value="ADH-like_N"/>
</dbReference>
<evidence type="ECO:0000256" key="8">
    <source>
        <dbReference type="SAM" id="MobiDB-lite"/>
    </source>
</evidence>
<feature type="domain" description="Carrier" evidence="9">
    <location>
        <begin position="3403"/>
        <end position="3479"/>
    </location>
</feature>
<dbReference type="SUPFAM" id="SSF56801">
    <property type="entry name" value="Acetyl-CoA synthetase-like"/>
    <property type="match status" value="1"/>
</dbReference>
<keyword evidence="4" id="KW-0808">Transferase</keyword>
<dbReference type="InterPro" id="IPR056501">
    <property type="entry name" value="NAD-bd_HRPKS_sdrA"/>
</dbReference>
<evidence type="ECO:0000313" key="12">
    <source>
        <dbReference type="EMBL" id="RDH36746.1"/>
    </source>
</evidence>
<feature type="region of interest" description="Disordered" evidence="8">
    <location>
        <begin position="1"/>
        <end position="26"/>
    </location>
</feature>
<dbReference type="PROSITE" id="PS00455">
    <property type="entry name" value="AMP_BINDING"/>
    <property type="match status" value="1"/>
</dbReference>
<dbReference type="Gene3D" id="3.30.559.10">
    <property type="entry name" value="Chloramphenicol acetyltransferase-like domain"/>
    <property type="match status" value="1"/>
</dbReference>
<dbReference type="Pfam" id="PF08240">
    <property type="entry name" value="ADH_N"/>
    <property type="match status" value="1"/>
</dbReference>
<dbReference type="InterPro" id="IPR045851">
    <property type="entry name" value="AMP-bd_C_sf"/>
</dbReference>
<dbReference type="InterPro" id="IPR009081">
    <property type="entry name" value="PP-bd_ACP"/>
</dbReference>
<dbReference type="SMART" id="SM00825">
    <property type="entry name" value="PKS_KS"/>
    <property type="match status" value="1"/>
</dbReference>
<dbReference type="Pfam" id="PF14765">
    <property type="entry name" value="PS-DH"/>
    <property type="match status" value="1"/>
</dbReference>
<dbReference type="FunFam" id="3.40.47.10:FF:000019">
    <property type="entry name" value="Polyketide synthase type I"/>
    <property type="match status" value="1"/>
</dbReference>
<evidence type="ECO:0008006" key="14">
    <source>
        <dbReference type="Google" id="ProtNLM"/>
    </source>
</evidence>
<dbReference type="Gene3D" id="3.90.180.10">
    <property type="entry name" value="Medium-chain alcohol dehydrogenases, catalytic domain"/>
    <property type="match status" value="1"/>
</dbReference>
<dbReference type="SMART" id="SM00822">
    <property type="entry name" value="PKS_KR"/>
    <property type="match status" value="1"/>
</dbReference>
<gene>
    <name evidence="12" type="ORF">BDQ94DRAFT_184852</name>
</gene>
<dbReference type="Gene3D" id="3.30.559.30">
    <property type="entry name" value="Nonribosomal peptide synthetase, condensation domain"/>
    <property type="match status" value="1"/>
</dbReference>
<dbReference type="FunFam" id="3.10.129.110:FF:000006">
    <property type="entry name" value="Aspergillus niger contig An11c0010, genomic contig"/>
    <property type="match status" value="1"/>
</dbReference>
<keyword evidence="1" id="KW-0596">Phosphopantetheine</keyword>
<dbReference type="SMART" id="SM00823">
    <property type="entry name" value="PKS_PP"/>
    <property type="match status" value="2"/>
</dbReference>
<reference evidence="12 13" key="1">
    <citation type="submission" date="2018-07" db="EMBL/GenBank/DDBJ databases">
        <title>The genomes of Aspergillus section Nigri reveals drivers in fungal speciation.</title>
        <authorList>
            <consortium name="DOE Joint Genome Institute"/>
            <person name="Vesth T.C."/>
            <person name="Nybo J."/>
            <person name="Theobald S."/>
            <person name="Brandl J."/>
            <person name="Frisvad J.C."/>
            <person name="Nielsen K.F."/>
            <person name="Lyhne E.K."/>
            <person name="Kogle M.E."/>
            <person name="Kuo A."/>
            <person name="Riley R."/>
            <person name="Clum A."/>
            <person name="Nolan M."/>
            <person name="Lipzen A."/>
            <person name="Salamov A."/>
            <person name="Henrissat B."/>
            <person name="Wiebenga A."/>
            <person name="De vries R.P."/>
            <person name="Grigoriev I.V."/>
            <person name="Mortensen U.H."/>
            <person name="Andersen M.R."/>
            <person name="Baker S.E."/>
        </authorList>
    </citation>
    <scope>NUCLEOTIDE SEQUENCE [LARGE SCALE GENOMIC DNA]</scope>
    <source>
        <strain evidence="12 13">CBS 139.54b</strain>
    </source>
</reference>
<dbReference type="GO" id="GO:1901336">
    <property type="term" value="P:lactone biosynthetic process"/>
    <property type="evidence" value="ECO:0007669"/>
    <property type="project" value="UniProtKB-ARBA"/>
</dbReference>
<feature type="domain" description="Ketosynthase family 3 (KS3)" evidence="10">
    <location>
        <begin position="29"/>
        <end position="453"/>
    </location>
</feature>
<dbReference type="SUPFAM" id="SSF51735">
    <property type="entry name" value="NAD(P)-binding Rossmann-fold domains"/>
    <property type="match status" value="4"/>
</dbReference>
<dbReference type="InterPro" id="IPR010071">
    <property type="entry name" value="AA_adenyl_dom"/>
</dbReference>
<evidence type="ECO:0000256" key="4">
    <source>
        <dbReference type="ARBA" id="ARBA00022679"/>
    </source>
</evidence>
<dbReference type="InterPro" id="IPR049900">
    <property type="entry name" value="PKS_mFAS_DH"/>
</dbReference>
<keyword evidence="5" id="KW-0511">Multifunctional enzyme</keyword>
<dbReference type="Proteomes" id="UP000253729">
    <property type="component" value="Unassembled WGS sequence"/>
</dbReference>
<feature type="region of interest" description="Disordered" evidence="8">
    <location>
        <begin position="2350"/>
        <end position="2372"/>
    </location>
</feature>